<feature type="chain" id="PRO_5002844568" description="DUF4168 domain-containing protein" evidence="1">
    <location>
        <begin position="27"/>
        <end position="185"/>
    </location>
</feature>
<evidence type="ECO:0000313" key="2">
    <source>
        <dbReference type="EMBL" id="AEI07848.1"/>
    </source>
</evidence>
<dbReference type="OrthoDB" id="7997461at2"/>
<dbReference type="RefSeq" id="WP_012561953.1">
    <property type="nucleotide sequence ID" value="NC_011386.1"/>
</dbReference>
<evidence type="ECO:0000313" key="3">
    <source>
        <dbReference type="Proteomes" id="UP000007730"/>
    </source>
</evidence>
<dbReference type="EMBL" id="CP002826">
    <property type="protein sequence ID" value="AEI07848.1"/>
    <property type="molecule type" value="Genomic_DNA"/>
</dbReference>
<reference evidence="2 3" key="1">
    <citation type="journal article" date="2011" name="J. Bacteriol.">
        <title>Complete genome sequences of the chemolithoautotrophic Oligotropha carboxidovorans strains OM4 and OM5.</title>
        <authorList>
            <person name="Volland S."/>
            <person name="Rachinger M."/>
            <person name="Strittmatter A."/>
            <person name="Daniel R."/>
            <person name="Gottschalk G."/>
            <person name="Meyer O."/>
        </authorList>
    </citation>
    <scope>NUCLEOTIDE SEQUENCE [LARGE SCALE GENOMIC DNA]</scope>
    <source>
        <strain evidence="3">ATCC 49405 / DSM 1227 / KCTC 32145 / OM5</strain>
    </source>
</reference>
<name>B6JD80_AFIC5</name>
<dbReference type="KEGG" id="ocg:OCA5_c31650"/>
<evidence type="ECO:0000256" key="1">
    <source>
        <dbReference type="SAM" id="SignalP"/>
    </source>
</evidence>
<dbReference type="KEGG" id="oca:OCAR_4785"/>
<protein>
    <recommendedName>
        <fullName evidence="4">DUF4168 domain-containing protein</fullName>
    </recommendedName>
</protein>
<sequence>MRSLVSASLAALGFLAALAISPESFAQTKSDVAPEAPPQLKQIALTDQQVQNLIAAQQDMNAITDKLPEDTEGKPDAKVQTQIEEVVKKHGFASYDEFSDVAANVDLVMSGIDSKTKTFTQPPAALKKEIAAVQADKKMAEKDKKAMLADMNEALKYTAEVKYPENVTLVMKYYDKLSALMQDNE</sequence>
<keyword evidence="1" id="KW-0732">Signal</keyword>
<dbReference type="PATRIC" id="fig|504832.7.peg.3332"/>
<proteinExistence type="predicted"/>
<dbReference type="eggNOG" id="ENOG503371U">
    <property type="taxonomic scope" value="Bacteria"/>
</dbReference>
<accession>B6JD80</accession>
<keyword evidence="3" id="KW-1185">Reference proteome</keyword>
<evidence type="ECO:0008006" key="4">
    <source>
        <dbReference type="Google" id="ProtNLM"/>
    </source>
</evidence>
<organism evidence="2 3">
    <name type="scientific">Afipia carboxidovorans (strain ATCC 49405 / DSM 1227 / KCTC 32145 / OM5)</name>
    <name type="common">Oligotropha carboxidovorans</name>
    <dbReference type="NCBI Taxonomy" id="504832"/>
    <lineage>
        <taxon>Bacteria</taxon>
        <taxon>Pseudomonadati</taxon>
        <taxon>Pseudomonadota</taxon>
        <taxon>Alphaproteobacteria</taxon>
        <taxon>Hyphomicrobiales</taxon>
        <taxon>Nitrobacteraceae</taxon>
        <taxon>Afipia</taxon>
    </lineage>
</organism>
<gene>
    <name evidence="2" type="ordered locus">OCA5_c31650</name>
</gene>
<dbReference type="HOGENOM" id="CLU_119067_0_0_5"/>
<feature type="signal peptide" evidence="1">
    <location>
        <begin position="1"/>
        <end position="26"/>
    </location>
</feature>
<dbReference type="Proteomes" id="UP000007730">
    <property type="component" value="Chromosome"/>
</dbReference>
<dbReference type="AlphaFoldDB" id="B6JD80"/>